<dbReference type="AlphaFoldDB" id="A0A3B7MPS6"/>
<dbReference type="KEGG" id="pseg:D3H65_15560"/>
<protein>
    <submittedName>
        <fullName evidence="1">Uncharacterized protein</fullName>
    </submittedName>
</protein>
<evidence type="ECO:0000313" key="2">
    <source>
        <dbReference type="Proteomes" id="UP000263900"/>
    </source>
</evidence>
<sequence length="69" mass="7970">MQCLPQPAGMNTYTGIKLWVKVPWPAQRPRANRVFLDLIDTTRNGFLHHIFKKAAQHLFVAEFFTQSDA</sequence>
<organism evidence="1 2">
    <name type="scientific">Paraflavitalea soli</name>
    <dbReference type="NCBI Taxonomy" id="2315862"/>
    <lineage>
        <taxon>Bacteria</taxon>
        <taxon>Pseudomonadati</taxon>
        <taxon>Bacteroidota</taxon>
        <taxon>Chitinophagia</taxon>
        <taxon>Chitinophagales</taxon>
        <taxon>Chitinophagaceae</taxon>
        <taxon>Paraflavitalea</taxon>
    </lineage>
</organism>
<name>A0A3B7MPS6_9BACT</name>
<keyword evidence="2" id="KW-1185">Reference proteome</keyword>
<reference evidence="1 2" key="1">
    <citation type="submission" date="2018-09" db="EMBL/GenBank/DDBJ databases">
        <title>Genome sequencing of strain 6GH32-13.</title>
        <authorList>
            <person name="Weon H.-Y."/>
            <person name="Heo J."/>
            <person name="Kwon S.-W."/>
        </authorList>
    </citation>
    <scope>NUCLEOTIDE SEQUENCE [LARGE SCALE GENOMIC DNA]</scope>
    <source>
        <strain evidence="1 2">5GH32-13</strain>
    </source>
</reference>
<accession>A0A3B7MPS6</accession>
<evidence type="ECO:0000313" key="1">
    <source>
        <dbReference type="EMBL" id="AXY75313.1"/>
    </source>
</evidence>
<proteinExistence type="predicted"/>
<gene>
    <name evidence="1" type="ORF">D3H65_15560</name>
</gene>
<dbReference type="Proteomes" id="UP000263900">
    <property type="component" value="Chromosome"/>
</dbReference>
<dbReference type="EMBL" id="CP032157">
    <property type="protein sequence ID" value="AXY75313.1"/>
    <property type="molecule type" value="Genomic_DNA"/>
</dbReference>